<reference evidence="2 3" key="1">
    <citation type="submission" date="2016-10" db="EMBL/GenBank/DDBJ databases">
        <authorList>
            <person name="de Groot N.N."/>
        </authorList>
    </citation>
    <scope>NUCLEOTIDE SEQUENCE [LARGE SCALE GENOMIC DNA]</scope>
    <source>
        <strain evidence="2 3">CGMCC 4.2023</strain>
    </source>
</reference>
<dbReference type="OrthoDB" id="4338030at2"/>
<dbReference type="AlphaFoldDB" id="A0A1H6BP80"/>
<dbReference type="Proteomes" id="UP000236754">
    <property type="component" value="Unassembled WGS sequence"/>
</dbReference>
<gene>
    <name evidence="2" type="ORF">SAMN05216223_10787</name>
</gene>
<keyword evidence="3" id="KW-1185">Reference proteome</keyword>
<protein>
    <submittedName>
        <fullName evidence="2">Pilus assembly protein FimV</fullName>
    </submittedName>
</protein>
<evidence type="ECO:0000313" key="2">
    <source>
        <dbReference type="EMBL" id="SEG62501.1"/>
    </source>
</evidence>
<organism evidence="2 3">
    <name type="scientific">Actinacidiphila yanglinensis</name>
    <dbReference type="NCBI Taxonomy" id="310779"/>
    <lineage>
        <taxon>Bacteria</taxon>
        <taxon>Bacillati</taxon>
        <taxon>Actinomycetota</taxon>
        <taxon>Actinomycetes</taxon>
        <taxon>Kitasatosporales</taxon>
        <taxon>Streptomycetaceae</taxon>
        <taxon>Actinacidiphila</taxon>
    </lineage>
</organism>
<evidence type="ECO:0000313" key="3">
    <source>
        <dbReference type="Proteomes" id="UP000236754"/>
    </source>
</evidence>
<dbReference type="EMBL" id="FNVU01000007">
    <property type="protein sequence ID" value="SEG62501.1"/>
    <property type="molecule type" value="Genomic_DNA"/>
</dbReference>
<sequence>MFTNQVLVVIGLVTVLAWSVVMAALGQVAAIATLVPSVGLLAQQVVKALTDGGTKRPAAQVPPPAPVPAPAPTPAPAPVAAPDEERTR</sequence>
<name>A0A1H6BP80_9ACTN</name>
<feature type="compositionally biased region" description="Pro residues" evidence="1">
    <location>
        <begin position="60"/>
        <end position="79"/>
    </location>
</feature>
<evidence type="ECO:0000256" key="1">
    <source>
        <dbReference type="SAM" id="MobiDB-lite"/>
    </source>
</evidence>
<dbReference type="RefSeq" id="WP_103886829.1">
    <property type="nucleotide sequence ID" value="NZ_FNVU01000007.1"/>
</dbReference>
<accession>A0A1H6BP80</accession>
<feature type="region of interest" description="Disordered" evidence="1">
    <location>
        <begin position="52"/>
        <end position="88"/>
    </location>
</feature>
<proteinExistence type="predicted"/>